<evidence type="ECO:0000313" key="3">
    <source>
        <dbReference type="Proteomes" id="UP001309705"/>
    </source>
</evidence>
<evidence type="ECO:0000313" key="2">
    <source>
        <dbReference type="EMBL" id="MEC5343663.1"/>
    </source>
</evidence>
<proteinExistence type="predicted"/>
<feature type="region of interest" description="Disordered" evidence="1">
    <location>
        <begin position="1"/>
        <end position="21"/>
    </location>
</feature>
<keyword evidence="3" id="KW-1185">Reference proteome</keyword>
<name>A0ABU6JSZ8_9GAMM</name>
<dbReference type="Proteomes" id="UP001309705">
    <property type="component" value="Unassembled WGS sequence"/>
</dbReference>
<dbReference type="RefSeq" id="WP_327618588.1">
    <property type="nucleotide sequence ID" value="NZ_JAYWTM010000011.1"/>
</dbReference>
<comment type="caution">
    <text evidence="2">The sequence shown here is derived from an EMBL/GenBank/DDBJ whole genome shotgun (WGS) entry which is preliminary data.</text>
</comment>
<reference evidence="2 3" key="1">
    <citation type="journal article" date="2017" name="Int. J. Syst. Evol. Microbiol.">
        <title>Brenneria populi subsp. brevivirga subsp. nov. isolated from symptomatic bark of Populus x euramericana canker, and description of Brenneria populi subsp. populi subsp. nov.</title>
        <authorList>
            <person name="Zheng M.H."/>
            <person name="Piao C.G."/>
            <person name="Xue H."/>
            <person name="Guo M.W."/>
            <person name="Li Y."/>
        </authorList>
    </citation>
    <scope>NUCLEOTIDE SEQUENCE [LARGE SCALE GENOMIC DNA]</scope>
    <source>
        <strain evidence="2 3">D9-5</strain>
    </source>
</reference>
<accession>A0ABU6JSZ8</accession>
<evidence type="ECO:0000256" key="1">
    <source>
        <dbReference type="SAM" id="MobiDB-lite"/>
    </source>
</evidence>
<organism evidence="2 3">
    <name type="scientific">Brenneria populi</name>
    <dbReference type="NCBI Taxonomy" id="1505588"/>
    <lineage>
        <taxon>Bacteria</taxon>
        <taxon>Pseudomonadati</taxon>
        <taxon>Pseudomonadota</taxon>
        <taxon>Gammaproteobacteria</taxon>
        <taxon>Enterobacterales</taxon>
        <taxon>Pectobacteriaceae</taxon>
        <taxon>Brenneria</taxon>
    </lineage>
</organism>
<protein>
    <submittedName>
        <fullName evidence="2">Uncharacterized protein</fullName>
    </submittedName>
</protein>
<gene>
    <name evidence="2" type="ORF">VSX58_13770</name>
</gene>
<dbReference type="EMBL" id="JAYWTM010000011">
    <property type="protein sequence ID" value="MEC5343663.1"/>
    <property type="molecule type" value="Genomic_DNA"/>
</dbReference>
<sequence>MMVKKTEESTPSQEETGNEEETAAIAVVVLKGKTVKYNGATYEATNRLEVSESDAVRLEKLGFVARQDALVAVAAEKSESAVKITVSDGVKITQG</sequence>